<proteinExistence type="predicted"/>
<organism evidence="2 3">
    <name type="scientific">Phaseolus angularis</name>
    <name type="common">Azuki bean</name>
    <name type="synonym">Vigna angularis</name>
    <dbReference type="NCBI Taxonomy" id="3914"/>
    <lineage>
        <taxon>Eukaryota</taxon>
        <taxon>Viridiplantae</taxon>
        <taxon>Streptophyta</taxon>
        <taxon>Embryophyta</taxon>
        <taxon>Tracheophyta</taxon>
        <taxon>Spermatophyta</taxon>
        <taxon>Magnoliopsida</taxon>
        <taxon>eudicotyledons</taxon>
        <taxon>Gunneridae</taxon>
        <taxon>Pentapetalae</taxon>
        <taxon>rosids</taxon>
        <taxon>fabids</taxon>
        <taxon>Fabales</taxon>
        <taxon>Fabaceae</taxon>
        <taxon>Papilionoideae</taxon>
        <taxon>50 kb inversion clade</taxon>
        <taxon>NPAAA clade</taxon>
        <taxon>indigoferoid/millettioid clade</taxon>
        <taxon>Phaseoleae</taxon>
        <taxon>Vigna</taxon>
    </lineage>
</organism>
<feature type="region of interest" description="Disordered" evidence="1">
    <location>
        <begin position="81"/>
        <end position="105"/>
    </location>
</feature>
<dbReference type="Proteomes" id="UP000053144">
    <property type="component" value="Chromosome 8"/>
</dbReference>
<protein>
    <submittedName>
        <fullName evidence="2">Uncharacterized protein</fullName>
    </submittedName>
</protein>
<gene>
    <name evidence="2" type="ORF">LR48_Vigan08g198400</name>
</gene>
<sequence length="131" mass="14121">MKEEVDARDLSSFTAGVGSGIGCGCWRRCELRALAAMLAWIGFRIGPRLHHRVGGGNTTTNTVGGGSKDVVVTVVRCRNLSTPAPPQTPAARTAANTRSQRLPPTNFNHEHQLLLSSLMDEVNPKFSKQNP</sequence>
<name>A0A0L9V8D4_PHAAN</name>
<evidence type="ECO:0000313" key="3">
    <source>
        <dbReference type="Proteomes" id="UP000053144"/>
    </source>
</evidence>
<dbReference type="Gramene" id="KOM51157">
    <property type="protein sequence ID" value="KOM51157"/>
    <property type="gene ID" value="LR48_Vigan08g198400"/>
</dbReference>
<reference evidence="3" key="1">
    <citation type="journal article" date="2015" name="Proc. Natl. Acad. Sci. U.S.A.">
        <title>Genome sequencing of adzuki bean (Vigna angularis) provides insight into high starch and low fat accumulation and domestication.</title>
        <authorList>
            <person name="Yang K."/>
            <person name="Tian Z."/>
            <person name="Chen C."/>
            <person name="Luo L."/>
            <person name="Zhao B."/>
            <person name="Wang Z."/>
            <person name="Yu L."/>
            <person name="Li Y."/>
            <person name="Sun Y."/>
            <person name="Li W."/>
            <person name="Chen Y."/>
            <person name="Li Y."/>
            <person name="Zhang Y."/>
            <person name="Ai D."/>
            <person name="Zhao J."/>
            <person name="Shang C."/>
            <person name="Ma Y."/>
            <person name="Wu B."/>
            <person name="Wang M."/>
            <person name="Gao L."/>
            <person name="Sun D."/>
            <person name="Zhang P."/>
            <person name="Guo F."/>
            <person name="Wang W."/>
            <person name="Li Y."/>
            <person name="Wang J."/>
            <person name="Varshney R.K."/>
            <person name="Wang J."/>
            <person name="Ling H.Q."/>
            <person name="Wan P."/>
        </authorList>
    </citation>
    <scope>NUCLEOTIDE SEQUENCE</scope>
    <source>
        <strain evidence="3">cv. Jingnong 6</strain>
    </source>
</reference>
<accession>A0A0L9V8D4</accession>
<evidence type="ECO:0000313" key="2">
    <source>
        <dbReference type="EMBL" id="KOM51157.1"/>
    </source>
</evidence>
<evidence type="ECO:0000256" key="1">
    <source>
        <dbReference type="SAM" id="MobiDB-lite"/>
    </source>
</evidence>
<dbReference type="PROSITE" id="PS51257">
    <property type="entry name" value="PROKAR_LIPOPROTEIN"/>
    <property type="match status" value="1"/>
</dbReference>
<dbReference type="EMBL" id="CM003378">
    <property type="protein sequence ID" value="KOM51157.1"/>
    <property type="molecule type" value="Genomic_DNA"/>
</dbReference>
<dbReference type="AlphaFoldDB" id="A0A0L9V8D4"/>